<dbReference type="EMBL" id="JANRHA010000012">
    <property type="protein sequence ID" value="MDG3016269.1"/>
    <property type="molecule type" value="Genomic_DNA"/>
</dbReference>
<dbReference type="RefSeq" id="WP_277831506.1">
    <property type="nucleotide sequence ID" value="NZ_JAAIVF010000002.1"/>
</dbReference>
<gene>
    <name evidence="2" type="ORF">NVS88_17070</name>
</gene>
<comment type="caution">
    <text evidence="2">The sequence shown here is derived from an EMBL/GenBank/DDBJ whole genome shotgun (WGS) entry which is preliminary data.</text>
</comment>
<dbReference type="AlphaFoldDB" id="A0A9X4M1U7"/>
<accession>A0A9X4M1U7</accession>
<evidence type="ECO:0000313" key="2">
    <source>
        <dbReference type="EMBL" id="MDG3016269.1"/>
    </source>
</evidence>
<sequence>MTAPTPTADPNPISPTITQLLNAIIGSMGSVGAATTPATPAPTTTAPPTA</sequence>
<reference evidence="2" key="1">
    <citation type="submission" date="2022-08" db="EMBL/GenBank/DDBJ databases">
        <title>Genome analysis of Corynebacteriales strain.</title>
        <authorList>
            <person name="Lee S.D."/>
        </authorList>
    </citation>
    <scope>NUCLEOTIDE SEQUENCE</scope>
    <source>
        <strain evidence="2">D3-21</strain>
    </source>
</reference>
<feature type="region of interest" description="Disordered" evidence="1">
    <location>
        <begin position="30"/>
        <end position="50"/>
    </location>
</feature>
<dbReference type="Proteomes" id="UP001152755">
    <property type="component" value="Unassembled WGS sequence"/>
</dbReference>
<evidence type="ECO:0000256" key="1">
    <source>
        <dbReference type="SAM" id="MobiDB-lite"/>
    </source>
</evidence>
<evidence type="ECO:0000313" key="3">
    <source>
        <dbReference type="Proteomes" id="UP001152755"/>
    </source>
</evidence>
<keyword evidence="3" id="KW-1185">Reference proteome</keyword>
<proteinExistence type="predicted"/>
<feature type="compositionally biased region" description="Low complexity" evidence="1">
    <location>
        <begin position="33"/>
        <end position="50"/>
    </location>
</feature>
<organism evidence="2 3">
    <name type="scientific">Speluncibacter jeojiensis</name>
    <dbReference type="NCBI Taxonomy" id="2710754"/>
    <lineage>
        <taxon>Bacteria</taxon>
        <taxon>Bacillati</taxon>
        <taxon>Actinomycetota</taxon>
        <taxon>Actinomycetes</taxon>
        <taxon>Mycobacteriales</taxon>
        <taxon>Speluncibacteraceae</taxon>
        <taxon>Speluncibacter</taxon>
    </lineage>
</organism>
<name>A0A9X4M1U7_9ACTN</name>
<protein>
    <submittedName>
        <fullName evidence="2">Uncharacterized protein</fullName>
    </submittedName>
</protein>